<dbReference type="EMBL" id="KZ288289">
    <property type="protein sequence ID" value="PBC29278.1"/>
    <property type="molecule type" value="Genomic_DNA"/>
</dbReference>
<sequence>MSHSYYTELWLISRNDLEKLIELDKKLQKISRWKEDAEEAEIDVKRGLDLLLPVYLKYRNLVKRLIVCHDQMVQTQKRELIKRVLDCAVGRIWPDDFMKQLKYTPDDVEILVCAAGKDIVKKRRERIHKMIEDAITISIKDESKEPSEIDVSELTPSQESIRLRRRRLREKTPTDEIPILYESPEKIAARKAERAMLEAVLLIQSHERARVARAIGKNMIEDQKYNKNVAMGLIVPKKIDKATYINAAKTIQRAWRTYAARKKLKNRIARTEELLGMTIPSWRNQEVFKKDKENFEKKLALMSVFADETAKATEKEQARLLKIKRPGLMEDITDEIREWFILWYDELGHFYVYPAARLGGSVLIATGQTITPQEYLVMKKAKEMEKKAEKEKVKKKKVKKKNYWMSETKAFSLLNEVNQSYNYDWSHRHSNDFQQKICHDLITDELCYKLQLETRKVVDELMRLELQKLNAALKKDYAADLRPFDVPFDRGKRRPPPRKKPPPSPDDFTEDFKELVRANIIKDYPLNSLNDWIGDRSYQNYEAILEFRNYKHRLGEVKQLVMEYCILPLSTKEIHQIAPLIQSVCICGLPQQGKTFLVNAICSEVGALLFDMSPAILAGKFMGPKNEHKLINTISKLARAYAPSVIFIDNSEKVWAKRVPVDEIYLKPKRFARYFPRLVKNIKKGDQGYKCSNVITFFVFYPILFEKKIRKKSTSISQSNELTYTSVSPKLILFLTTATEPYAATAPFMRIHKKFIIIPLTDYNTLYMFYKNELMKYHGIDRNIDVSSMAKVSEGIPLGYIKNTIQNILNLRRRITLKFKPLLATEIINEVLKYEPLPPKMISQFEKFENRTPLVRKRLRMLAKEKALLERAKKLHK</sequence>
<dbReference type="PANTHER" id="PTHR14690">
    <property type="entry name" value="IQ MOTIF CONTAINING WITH AAA DOMAIN 1"/>
    <property type="match status" value="1"/>
</dbReference>
<organism evidence="3 4">
    <name type="scientific">Apis cerana cerana</name>
    <name type="common">Oriental honeybee</name>
    <dbReference type="NCBI Taxonomy" id="94128"/>
    <lineage>
        <taxon>Eukaryota</taxon>
        <taxon>Metazoa</taxon>
        <taxon>Ecdysozoa</taxon>
        <taxon>Arthropoda</taxon>
        <taxon>Hexapoda</taxon>
        <taxon>Insecta</taxon>
        <taxon>Pterygota</taxon>
        <taxon>Neoptera</taxon>
        <taxon>Endopterygota</taxon>
        <taxon>Hymenoptera</taxon>
        <taxon>Apocrita</taxon>
        <taxon>Aculeata</taxon>
        <taxon>Apoidea</taxon>
        <taxon>Anthophila</taxon>
        <taxon>Apidae</taxon>
        <taxon>Apis</taxon>
    </lineage>
</organism>
<dbReference type="AlphaFoldDB" id="A0A2A3EC23"/>
<evidence type="ECO:0000259" key="2">
    <source>
        <dbReference type="Pfam" id="PF00004"/>
    </source>
</evidence>
<dbReference type="Pfam" id="PF00004">
    <property type="entry name" value="AAA"/>
    <property type="match status" value="1"/>
</dbReference>
<dbReference type="Proteomes" id="UP000242457">
    <property type="component" value="Unassembled WGS sequence"/>
</dbReference>
<evidence type="ECO:0000256" key="1">
    <source>
        <dbReference type="SAM" id="MobiDB-lite"/>
    </source>
</evidence>
<feature type="compositionally biased region" description="Basic residues" evidence="1">
    <location>
        <begin position="491"/>
        <end position="501"/>
    </location>
</feature>
<evidence type="ECO:0000313" key="3">
    <source>
        <dbReference type="EMBL" id="PBC29278.1"/>
    </source>
</evidence>
<name>A0A2A3EC23_APICC</name>
<dbReference type="Gene3D" id="3.40.50.300">
    <property type="entry name" value="P-loop containing nucleotide triphosphate hydrolases"/>
    <property type="match status" value="1"/>
</dbReference>
<dbReference type="OrthoDB" id="6616786at2759"/>
<dbReference type="GO" id="GO:0016887">
    <property type="term" value="F:ATP hydrolysis activity"/>
    <property type="evidence" value="ECO:0007669"/>
    <property type="project" value="InterPro"/>
</dbReference>
<proteinExistence type="predicted"/>
<dbReference type="InterPro" id="IPR027417">
    <property type="entry name" value="P-loop_NTPase"/>
</dbReference>
<dbReference type="GO" id="GO:0005524">
    <property type="term" value="F:ATP binding"/>
    <property type="evidence" value="ECO:0007669"/>
    <property type="project" value="InterPro"/>
</dbReference>
<dbReference type="CDD" id="cd23767">
    <property type="entry name" value="IQCD"/>
    <property type="match status" value="1"/>
</dbReference>
<feature type="domain" description="ATPase AAA-type core" evidence="2">
    <location>
        <begin position="584"/>
        <end position="658"/>
    </location>
</feature>
<dbReference type="STRING" id="94128.A0A2A3EC23"/>
<keyword evidence="4" id="KW-1185">Reference proteome</keyword>
<evidence type="ECO:0000313" key="4">
    <source>
        <dbReference type="Proteomes" id="UP000242457"/>
    </source>
</evidence>
<protein>
    <submittedName>
        <fullName evidence="3">IQ and AAA domain-containing</fullName>
    </submittedName>
</protein>
<dbReference type="PROSITE" id="PS50096">
    <property type="entry name" value="IQ"/>
    <property type="match status" value="1"/>
</dbReference>
<dbReference type="PANTHER" id="PTHR14690:SF9">
    <property type="entry name" value="GH08353P"/>
    <property type="match status" value="1"/>
</dbReference>
<reference evidence="3 4" key="1">
    <citation type="submission" date="2014-07" db="EMBL/GenBank/DDBJ databases">
        <title>Genomic and transcriptomic analysis on Apis cerana provide comprehensive insights into honey bee biology.</title>
        <authorList>
            <person name="Diao Q."/>
            <person name="Sun L."/>
            <person name="Zheng H."/>
            <person name="Zheng H."/>
            <person name="Xu S."/>
            <person name="Wang S."/>
            <person name="Zeng Z."/>
            <person name="Hu F."/>
            <person name="Su S."/>
            <person name="Wu J."/>
        </authorList>
    </citation>
    <scope>NUCLEOTIDE SEQUENCE [LARGE SCALE GENOMIC DNA]</scope>
    <source>
        <tissue evidence="3">Pupae without intestine</tissue>
    </source>
</reference>
<accession>A0A2A3EC23</accession>
<dbReference type="SUPFAM" id="SSF52540">
    <property type="entry name" value="P-loop containing nucleoside triphosphate hydrolases"/>
    <property type="match status" value="1"/>
</dbReference>
<dbReference type="InterPro" id="IPR052267">
    <property type="entry name" value="N-DRC_Component"/>
</dbReference>
<gene>
    <name evidence="3" type="ORF">APICC_03378</name>
</gene>
<feature type="region of interest" description="Disordered" evidence="1">
    <location>
        <begin position="487"/>
        <end position="509"/>
    </location>
</feature>
<dbReference type="InterPro" id="IPR003959">
    <property type="entry name" value="ATPase_AAA_core"/>
</dbReference>